<keyword evidence="1" id="KW-0812">Transmembrane</keyword>
<gene>
    <name evidence="2" type="ORF">UH38_07295</name>
</gene>
<sequence>MQNDFSKSSSDKGFTLIEVIVTIIIVGILSAIVAPSWLNFVEVRRLNIAQDQIYRSVREAQSQAKKEKLPWRISIREKDQIVQWAVHPASLSLEKATWNDLNNNIRIDPEPETTGQNQDGLWQTQFDYRGNVNLLKQVTLSSKNNNKAKRCVVISTLLGAVRTAKERPTANNEGKYCY</sequence>
<dbReference type="RefSeq" id="WP_045053996.1">
    <property type="nucleotide sequence ID" value="NZ_CAWMDP010000038.1"/>
</dbReference>
<dbReference type="InterPro" id="IPR012902">
    <property type="entry name" value="N_methyl_site"/>
</dbReference>
<protein>
    <submittedName>
        <fullName evidence="2">Methylase</fullName>
    </submittedName>
</protein>
<reference evidence="2 3" key="1">
    <citation type="submission" date="2015-02" db="EMBL/GenBank/DDBJ databases">
        <title>Draft genome of a novel marine cyanobacterium (Chroococcales) isolated from South Atlantic Ocean.</title>
        <authorList>
            <person name="Rigonato J."/>
            <person name="Alvarenga D.O."/>
            <person name="Branco L.H."/>
            <person name="Varani A.M."/>
            <person name="Brandini F.P."/>
            <person name="Fiore M.F."/>
        </authorList>
    </citation>
    <scope>NUCLEOTIDE SEQUENCE [LARGE SCALE GENOMIC DNA]</scope>
    <source>
        <strain evidence="2 3">CENA595</strain>
    </source>
</reference>
<dbReference type="OrthoDB" id="468456at2"/>
<dbReference type="GO" id="GO:0008168">
    <property type="term" value="F:methyltransferase activity"/>
    <property type="evidence" value="ECO:0007669"/>
    <property type="project" value="UniProtKB-KW"/>
</dbReference>
<dbReference type="EMBL" id="JYON01000006">
    <property type="protein sequence ID" value="KJH72238.1"/>
    <property type="molecule type" value="Genomic_DNA"/>
</dbReference>
<dbReference type="Proteomes" id="UP000032452">
    <property type="component" value="Unassembled WGS sequence"/>
</dbReference>
<evidence type="ECO:0000256" key="1">
    <source>
        <dbReference type="SAM" id="Phobius"/>
    </source>
</evidence>
<keyword evidence="2" id="KW-0808">Transferase</keyword>
<dbReference type="Pfam" id="PF07963">
    <property type="entry name" value="N_methyl"/>
    <property type="match status" value="1"/>
</dbReference>
<keyword evidence="1" id="KW-0472">Membrane</keyword>
<name>A0A0D8ZTZ3_9CYAN</name>
<dbReference type="NCBIfam" id="TIGR02532">
    <property type="entry name" value="IV_pilin_GFxxxE"/>
    <property type="match status" value="1"/>
</dbReference>
<keyword evidence="1" id="KW-1133">Transmembrane helix</keyword>
<organism evidence="2 3">
    <name type="scientific">Aliterella atlantica CENA595</name>
    <dbReference type="NCBI Taxonomy" id="1618023"/>
    <lineage>
        <taxon>Bacteria</taxon>
        <taxon>Bacillati</taxon>
        <taxon>Cyanobacteriota</taxon>
        <taxon>Cyanophyceae</taxon>
        <taxon>Chroococcidiopsidales</taxon>
        <taxon>Aliterellaceae</taxon>
        <taxon>Aliterella</taxon>
    </lineage>
</organism>
<comment type="caution">
    <text evidence="2">The sequence shown here is derived from an EMBL/GenBank/DDBJ whole genome shotgun (WGS) entry which is preliminary data.</text>
</comment>
<dbReference type="GO" id="GO:0032259">
    <property type="term" value="P:methylation"/>
    <property type="evidence" value="ECO:0007669"/>
    <property type="project" value="UniProtKB-KW"/>
</dbReference>
<keyword evidence="2" id="KW-0489">Methyltransferase</keyword>
<dbReference type="Gene3D" id="3.30.700.10">
    <property type="entry name" value="Glycoprotein, Type 4 Pilin"/>
    <property type="match status" value="1"/>
</dbReference>
<dbReference type="InterPro" id="IPR045584">
    <property type="entry name" value="Pilin-like"/>
</dbReference>
<keyword evidence="3" id="KW-1185">Reference proteome</keyword>
<feature type="transmembrane region" description="Helical" evidence="1">
    <location>
        <begin position="14"/>
        <end position="38"/>
    </location>
</feature>
<dbReference type="SUPFAM" id="SSF54523">
    <property type="entry name" value="Pili subunits"/>
    <property type="match status" value="1"/>
</dbReference>
<dbReference type="AlphaFoldDB" id="A0A0D8ZTZ3"/>
<proteinExistence type="predicted"/>
<accession>A0A0D8ZTZ3</accession>
<evidence type="ECO:0000313" key="3">
    <source>
        <dbReference type="Proteomes" id="UP000032452"/>
    </source>
</evidence>
<dbReference type="PROSITE" id="PS00409">
    <property type="entry name" value="PROKAR_NTER_METHYL"/>
    <property type="match status" value="1"/>
</dbReference>
<evidence type="ECO:0000313" key="2">
    <source>
        <dbReference type="EMBL" id="KJH72238.1"/>
    </source>
</evidence>
<dbReference type="STRING" id="1618023.UH38_07295"/>